<dbReference type="EMBL" id="CP031598">
    <property type="protein sequence ID" value="QEW29098.1"/>
    <property type="molecule type" value="Genomic_DNA"/>
</dbReference>
<feature type="transmembrane region" description="Helical" evidence="1">
    <location>
        <begin position="7"/>
        <end position="28"/>
    </location>
</feature>
<dbReference type="AlphaFoldDB" id="A0A0T5PE96"/>
<evidence type="ECO:0000313" key="2">
    <source>
        <dbReference type="EMBL" id="KRS19570.1"/>
    </source>
</evidence>
<keyword evidence="1" id="KW-0812">Transmembrane</keyword>
<accession>A0A0T5PE96</accession>
<protein>
    <submittedName>
        <fullName evidence="2">Uncharacterized protein</fullName>
    </submittedName>
</protein>
<keyword evidence="4" id="KW-1185">Reference proteome</keyword>
<proteinExistence type="predicted"/>
<dbReference type="PATRIC" id="fig|540747.5.peg.331"/>
<dbReference type="RefSeq" id="WP_057812600.1">
    <property type="nucleotide sequence ID" value="NZ_CP031598.1"/>
</dbReference>
<feature type="transmembrane region" description="Helical" evidence="1">
    <location>
        <begin position="196"/>
        <end position="213"/>
    </location>
</feature>
<feature type="transmembrane region" description="Helical" evidence="1">
    <location>
        <begin position="173"/>
        <end position="190"/>
    </location>
</feature>
<dbReference type="Proteomes" id="UP000325785">
    <property type="component" value="Chromosome"/>
</dbReference>
<keyword evidence="1" id="KW-0472">Membrane</keyword>
<dbReference type="KEGG" id="rid:RIdsm_04940"/>
<reference evidence="3 5" key="2">
    <citation type="submission" date="2018-08" db="EMBL/GenBank/DDBJ databases">
        <title>Genetic Globetrotter - A new plasmid hitch-hiking vast phylogenetic and geographic distances.</title>
        <authorList>
            <person name="Vollmers J."/>
            <person name="Petersen J."/>
        </authorList>
    </citation>
    <scope>NUCLEOTIDE SEQUENCE [LARGE SCALE GENOMIC DNA]</scope>
    <source>
        <strain evidence="3 5">DSM 26383</strain>
    </source>
</reference>
<dbReference type="Proteomes" id="UP000051401">
    <property type="component" value="Unassembled WGS sequence"/>
</dbReference>
<gene>
    <name evidence="3" type="ORF">RIdsm_04940</name>
    <name evidence="2" type="ORF">XM52_01645</name>
</gene>
<dbReference type="STRING" id="540747.SAMN04488031_102562"/>
<feature type="transmembrane region" description="Helical" evidence="1">
    <location>
        <begin position="73"/>
        <end position="90"/>
    </location>
</feature>
<dbReference type="OrthoDB" id="7067875at2"/>
<name>A0A0T5PE96_9RHOB</name>
<organism evidence="2 4">
    <name type="scientific">Roseovarius indicus</name>
    <dbReference type="NCBI Taxonomy" id="540747"/>
    <lineage>
        <taxon>Bacteria</taxon>
        <taxon>Pseudomonadati</taxon>
        <taxon>Pseudomonadota</taxon>
        <taxon>Alphaproteobacteria</taxon>
        <taxon>Rhodobacterales</taxon>
        <taxon>Roseobacteraceae</taxon>
        <taxon>Roseovarius</taxon>
    </lineage>
</organism>
<sequence length="221" mass="24740">MQKDLLIDRILLAAIAIICVISFAIHLWDPVYFAAVYAFEDRLVEYGTALFLLVGSVVLISNTLSLKAKGMTLAAILTAIYALLFFLGAGEEISWGQRIFGWESSEFFQENNKQMETNFHNLVVGGNHLTKTVFGSGLTAVILLYLIVLPLLYPRVGFIRRLADKLAVPVPGLRHTLFAVAASLVIVAMGDQNRKWEVYELIFSLLMVSIFLMPQNRDKTR</sequence>
<keyword evidence="1" id="KW-1133">Transmembrane helix</keyword>
<reference evidence="2 4" key="1">
    <citation type="submission" date="2015-04" db="EMBL/GenBank/DDBJ databases">
        <title>The draft genome sequence of Roseovarius indicus B108T.</title>
        <authorList>
            <person name="Li G."/>
            <person name="Lai Q."/>
            <person name="Shao Z."/>
            <person name="Yan P."/>
        </authorList>
    </citation>
    <scope>NUCLEOTIDE SEQUENCE [LARGE SCALE GENOMIC DNA]</scope>
    <source>
        <strain evidence="2 4">B108</strain>
    </source>
</reference>
<feature type="transmembrane region" description="Helical" evidence="1">
    <location>
        <begin position="48"/>
        <end position="66"/>
    </location>
</feature>
<evidence type="ECO:0000256" key="1">
    <source>
        <dbReference type="SAM" id="Phobius"/>
    </source>
</evidence>
<evidence type="ECO:0000313" key="4">
    <source>
        <dbReference type="Proteomes" id="UP000051401"/>
    </source>
</evidence>
<feature type="transmembrane region" description="Helical" evidence="1">
    <location>
        <begin position="133"/>
        <end position="153"/>
    </location>
</feature>
<dbReference type="EMBL" id="LAXI01000001">
    <property type="protein sequence ID" value="KRS19570.1"/>
    <property type="molecule type" value="Genomic_DNA"/>
</dbReference>
<evidence type="ECO:0000313" key="3">
    <source>
        <dbReference type="EMBL" id="QEW29098.1"/>
    </source>
</evidence>
<evidence type="ECO:0000313" key="5">
    <source>
        <dbReference type="Proteomes" id="UP000325785"/>
    </source>
</evidence>